<keyword evidence="3" id="KW-1185">Reference proteome</keyword>
<organism evidence="2 3">
    <name type="scientific">Lates calcarifer</name>
    <name type="common">Barramundi</name>
    <name type="synonym">Holocentrus calcarifer</name>
    <dbReference type="NCBI Taxonomy" id="8187"/>
    <lineage>
        <taxon>Eukaryota</taxon>
        <taxon>Metazoa</taxon>
        <taxon>Chordata</taxon>
        <taxon>Craniata</taxon>
        <taxon>Vertebrata</taxon>
        <taxon>Euteleostomi</taxon>
        <taxon>Actinopterygii</taxon>
        <taxon>Neopterygii</taxon>
        <taxon>Teleostei</taxon>
        <taxon>Neoteleostei</taxon>
        <taxon>Acanthomorphata</taxon>
        <taxon>Carangaria</taxon>
        <taxon>Carangaria incertae sedis</taxon>
        <taxon>Centropomidae</taxon>
        <taxon>Lates</taxon>
    </lineage>
</organism>
<accession>A0A4W6DVT0</accession>
<dbReference type="InterPro" id="IPR007110">
    <property type="entry name" value="Ig-like_dom"/>
</dbReference>
<dbReference type="InParanoid" id="A0A4W6DVT0"/>
<dbReference type="AlphaFoldDB" id="A0A4W6DVT0"/>
<dbReference type="Gene3D" id="2.60.40.10">
    <property type="entry name" value="Immunoglobulins"/>
    <property type="match status" value="1"/>
</dbReference>
<dbReference type="Proteomes" id="UP000314980">
    <property type="component" value="Unassembled WGS sequence"/>
</dbReference>
<dbReference type="SUPFAM" id="SSF48726">
    <property type="entry name" value="Immunoglobulin"/>
    <property type="match status" value="1"/>
</dbReference>
<sequence length="94" mass="9994">RTLTNAPFVSIAAAVSSGWMHSPSLVSSITVSSPAEIHASKGDIVTLSCTFTSTSRPTSKMTVDWSYRPQTGGPPQTVSMHLFFSKTVQGKHSP</sequence>
<protein>
    <recommendedName>
        <fullName evidence="1">Ig-like domain-containing protein</fullName>
    </recommendedName>
</protein>
<dbReference type="Ensembl" id="ENSLCAT00010029516.1">
    <property type="protein sequence ID" value="ENSLCAP00010028892.1"/>
    <property type="gene ID" value="ENSLCAG00010013542.1"/>
</dbReference>
<dbReference type="InterPro" id="IPR013783">
    <property type="entry name" value="Ig-like_fold"/>
</dbReference>
<evidence type="ECO:0000259" key="1">
    <source>
        <dbReference type="PROSITE" id="PS50835"/>
    </source>
</evidence>
<feature type="domain" description="Ig-like" evidence="1">
    <location>
        <begin position="23"/>
        <end position="65"/>
    </location>
</feature>
<dbReference type="InterPro" id="IPR036179">
    <property type="entry name" value="Ig-like_dom_sf"/>
</dbReference>
<reference evidence="3" key="1">
    <citation type="submission" date="2015-09" db="EMBL/GenBank/DDBJ databases">
        <authorList>
            <person name="Sai Rama Sridatta P."/>
        </authorList>
    </citation>
    <scope>NUCLEOTIDE SEQUENCE [LARGE SCALE GENOMIC DNA]</scope>
</reference>
<proteinExistence type="predicted"/>
<name>A0A4W6DVT0_LATCA</name>
<dbReference type="PROSITE" id="PS50835">
    <property type="entry name" value="IG_LIKE"/>
    <property type="match status" value="1"/>
</dbReference>
<dbReference type="STRING" id="8187.ENSLCAP00010028892"/>
<evidence type="ECO:0000313" key="3">
    <source>
        <dbReference type="Proteomes" id="UP000314980"/>
    </source>
</evidence>
<evidence type="ECO:0000313" key="2">
    <source>
        <dbReference type="Ensembl" id="ENSLCAP00010028892.1"/>
    </source>
</evidence>
<reference evidence="2" key="2">
    <citation type="submission" date="2025-08" db="UniProtKB">
        <authorList>
            <consortium name="Ensembl"/>
        </authorList>
    </citation>
    <scope>IDENTIFICATION</scope>
</reference>
<reference evidence="2" key="3">
    <citation type="submission" date="2025-09" db="UniProtKB">
        <authorList>
            <consortium name="Ensembl"/>
        </authorList>
    </citation>
    <scope>IDENTIFICATION</scope>
</reference>